<dbReference type="RefSeq" id="WP_249862598.1">
    <property type="nucleotide sequence ID" value="NZ_CP027059.1"/>
</dbReference>
<dbReference type="EMBL" id="CP027059">
    <property type="protein sequence ID" value="UQZ87109.1"/>
    <property type="molecule type" value="Genomic_DNA"/>
</dbReference>
<feature type="transmembrane region" description="Helical" evidence="6">
    <location>
        <begin position="21"/>
        <end position="42"/>
    </location>
</feature>
<comment type="subcellular location">
    <subcellularLocation>
        <location evidence="1">Cell membrane</location>
        <topology evidence="1">Multi-pass membrane protein</topology>
    </subcellularLocation>
</comment>
<dbReference type="InterPro" id="IPR053160">
    <property type="entry name" value="MFS_DHA3_Transporter"/>
</dbReference>
<dbReference type="Pfam" id="PF07690">
    <property type="entry name" value="MFS_1"/>
    <property type="match status" value="1"/>
</dbReference>
<dbReference type="Proteomes" id="UP001057134">
    <property type="component" value="Chromosome"/>
</dbReference>
<feature type="transmembrane region" description="Helical" evidence="6">
    <location>
        <begin position="362"/>
        <end position="384"/>
    </location>
</feature>
<feature type="transmembrane region" description="Helical" evidence="6">
    <location>
        <begin position="82"/>
        <end position="101"/>
    </location>
</feature>
<feature type="transmembrane region" description="Helical" evidence="6">
    <location>
        <begin position="274"/>
        <end position="295"/>
    </location>
</feature>
<keyword evidence="5 6" id="KW-0472">Membrane</keyword>
<evidence type="ECO:0000256" key="2">
    <source>
        <dbReference type="ARBA" id="ARBA00022448"/>
    </source>
</evidence>
<feature type="transmembrane region" description="Helical" evidence="6">
    <location>
        <begin position="390"/>
        <end position="413"/>
    </location>
</feature>
<organism evidence="8 9">
    <name type="scientific">Paenibacillus konkukensis</name>
    <dbReference type="NCBI Taxonomy" id="2020716"/>
    <lineage>
        <taxon>Bacteria</taxon>
        <taxon>Bacillati</taxon>
        <taxon>Bacillota</taxon>
        <taxon>Bacilli</taxon>
        <taxon>Bacillales</taxon>
        <taxon>Paenibacillaceae</taxon>
        <taxon>Paenibacillus</taxon>
    </lineage>
</organism>
<keyword evidence="9" id="KW-1185">Reference proteome</keyword>
<gene>
    <name evidence="8" type="ORF">SK3146_06402</name>
</gene>
<feature type="transmembrane region" description="Helical" evidence="6">
    <location>
        <begin position="328"/>
        <end position="350"/>
    </location>
</feature>
<name>A0ABY4RZK8_9BACL</name>
<dbReference type="Gene3D" id="1.20.1250.20">
    <property type="entry name" value="MFS general substrate transporter like domains"/>
    <property type="match status" value="1"/>
</dbReference>
<evidence type="ECO:0000256" key="3">
    <source>
        <dbReference type="ARBA" id="ARBA00022692"/>
    </source>
</evidence>
<evidence type="ECO:0000256" key="5">
    <source>
        <dbReference type="ARBA" id="ARBA00023136"/>
    </source>
</evidence>
<evidence type="ECO:0000313" key="9">
    <source>
        <dbReference type="Proteomes" id="UP001057134"/>
    </source>
</evidence>
<feature type="transmembrane region" description="Helical" evidence="6">
    <location>
        <begin position="302"/>
        <end position="322"/>
    </location>
</feature>
<reference evidence="8" key="2">
    <citation type="journal article" date="2021" name="J Anim Sci Technol">
        <title>Complete genome sequence of Paenibacillus konkukensis sp. nov. SK3146 as a potential probiotic strain.</title>
        <authorList>
            <person name="Jung H.I."/>
            <person name="Park S."/>
            <person name="Niu K.M."/>
            <person name="Lee S.W."/>
            <person name="Kothari D."/>
            <person name="Yi K.J."/>
            <person name="Kim S.K."/>
        </authorList>
    </citation>
    <scope>NUCLEOTIDE SEQUENCE</scope>
    <source>
        <strain evidence="8">SK3146</strain>
    </source>
</reference>
<protein>
    <submittedName>
        <fullName evidence="8">Major Facilitator Superfamily protein</fullName>
    </submittedName>
</protein>
<dbReference type="InterPro" id="IPR020846">
    <property type="entry name" value="MFS_dom"/>
</dbReference>
<dbReference type="InterPro" id="IPR036259">
    <property type="entry name" value="MFS_trans_sf"/>
</dbReference>
<dbReference type="PROSITE" id="PS50850">
    <property type="entry name" value="MFS"/>
    <property type="match status" value="1"/>
</dbReference>
<dbReference type="SUPFAM" id="SSF103473">
    <property type="entry name" value="MFS general substrate transporter"/>
    <property type="match status" value="1"/>
</dbReference>
<dbReference type="InterPro" id="IPR011701">
    <property type="entry name" value="MFS"/>
</dbReference>
<keyword evidence="3 6" id="KW-0812">Transmembrane</keyword>
<feature type="transmembrane region" description="Helical" evidence="6">
    <location>
        <begin position="107"/>
        <end position="130"/>
    </location>
</feature>
<feature type="transmembrane region" description="Helical" evidence="6">
    <location>
        <begin position="151"/>
        <end position="168"/>
    </location>
</feature>
<feature type="transmembrane region" description="Helical" evidence="6">
    <location>
        <begin position="174"/>
        <end position="194"/>
    </location>
</feature>
<evidence type="ECO:0000256" key="6">
    <source>
        <dbReference type="SAM" id="Phobius"/>
    </source>
</evidence>
<evidence type="ECO:0000256" key="1">
    <source>
        <dbReference type="ARBA" id="ARBA00004651"/>
    </source>
</evidence>
<evidence type="ECO:0000259" key="7">
    <source>
        <dbReference type="PROSITE" id="PS50850"/>
    </source>
</evidence>
<feature type="domain" description="Major facilitator superfamily (MFS) profile" evidence="7">
    <location>
        <begin position="1"/>
        <end position="419"/>
    </location>
</feature>
<evidence type="ECO:0000313" key="8">
    <source>
        <dbReference type="EMBL" id="UQZ87109.1"/>
    </source>
</evidence>
<dbReference type="PANTHER" id="PTHR23530">
    <property type="entry name" value="TRANSPORT PROTEIN-RELATED"/>
    <property type="match status" value="1"/>
</dbReference>
<evidence type="ECO:0000256" key="4">
    <source>
        <dbReference type="ARBA" id="ARBA00022989"/>
    </source>
</evidence>
<sequence length="419" mass="45675">MDRNQTSKNSPKGHGLSRNIPLFYLYQLCNSFILDRGIWMLYLVSCGFSLAEIGVIEALYHGVVFLFEIPTGYLADRYGKKSSLLIAQLLGMLSAGCLMLSSGAPFIIAGFLLGGFVGTLQSGATNALLYETLQAQGQEHRFKQRMSYGSAIMLISMGISGSFGGFLSDMNWEWVYGGKALVHLLTLLILLPVIDPVTLSNKPSPAGGSTRIRLQGVTELTFAGQLKVGYSFIRSNRPFLTLSLFGGLLYSMAWSITFYSQVLFQNVGFPNKTIGTFNGIETWVSAAITAAAYLVERRIGKTASLITSGIGFTVFLIVLAGSSGAWPVVLSFFMLSVFISYLEPLLEAYLNDLVPASLRATMLSVFSMMISTGMMATFLILGVLADRGGVSHAIQTVLLLWVPLLIVLLLWCLRHIRKA</sequence>
<proteinExistence type="predicted"/>
<feature type="transmembrane region" description="Helical" evidence="6">
    <location>
        <begin position="48"/>
        <end position="70"/>
    </location>
</feature>
<keyword evidence="4 6" id="KW-1133">Transmembrane helix</keyword>
<feature type="transmembrane region" description="Helical" evidence="6">
    <location>
        <begin position="239"/>
        <end position="262"/>
    </location>
</feature>
<keyword evidence="2" id="KW-0813">Transport</keyword>
<reference evidence="8" key="1">
    <citation type="submission" date="2018-02" db="EMBL/GenBank/DDBJ databases">
        <authorList>
            <person name="Kim S.-K."/>
            <person name="Jung H.-I."/>
            <person name="Lee S.-W."/>
        </authorList>
    </citation>
    <scope>NUCLEOTIDE SEQUENCE</scope>
    <source>
        <strain evidence="8">SK3146</strain>
    </source>
</reference>
<dbReference type="PANTHER" id="PTHR23530:SF1">
    <property type="entry name" value="PERMEASE, MAJOR FACILITATOR SUPERFAMILY-RELATED"/>
    <property type="match status" value="1"/>
</dbReference>
<accession>A0ABY4RZK8</accession>